<dbReference type="InterPro" id="IPR036937">
    <property type="entry name" value="Adhesion_dom_fimbrial_sf"/>
</dbReference>
<dbReference type="InterPro" id="IPR008966">
    <property type="entry name" value="Adhesion_dom_sf"/>
</dbReference>
<evidence type="ECO:0000313" key="2">
    <source>
        <dbReference type="EMBL" id="SBV67678.1"/>
    </source>
</evidence>
<gene>
    <name evidence="1" type="ORF">KL86CIT2_50148</name>
    <name evidence="2" type="ORF">KM92CIT3_80463</name>
</gene>
<dbReference type="GO" id="GO:0009289">
    <property type="term" value="C:pilus"/>
    <property type="evidence" value="ECO:0007669"/>
    <property type="project" value="InterPro"/>
</dbReference>
<dbReference type="EMBL" id="FLUA01000049">
    <property type="protein sequence ID" value="SBV66384.1"/>
    <property type="molecule type" value="Genomic_DNA"/>
</dbReference>
<evidence type="ECO:0000313" key="1">
    <source>
        <dbReference type="EMBL" id="SBV66384.1"/>
    </source>
</evidence>
<name>A0A212IHX5_9ENTR</name>
<proteinExistence type="predicted"/>
<protein>
    <submittedName>
        <fullName evidence="1">P pilus assembly protein, pilin FimA</fullName>
    </submittedName>
</protein>
<reference evidence="1" key="1">
    <citation type="submission" date="2016-04" db="EMBL/GenBank/DDBJ databases">
        <authorList>
            <person name="Evans L.H."/>
            <person name="Alamgir A."/>
            <person name="Owens N."/>
            <person name="Weber N.D."/>
            <person name="Virtaneva K."/>
            <person name="Barbian K."/>
            <person name="Babar A."/>
            <person name="Rosenke K."/>
        </authorList>
    </citation>
    <scope>NUCLEOTIDE SEQUENCE</scope>
    <source>
        <strain evidence="1">86-2</strain>
        <strain evidence="2">92-3</strain>
    </source>
</reference>
<dbReference type="SUPFAM" id="SSF49401">
    <property type="entry name" value="Bacterial adhesins"/>
    <property type="match status" value="1"/>
</dbReference>
<dbReference type="GO" id="GO:0007155">
    <property type="term" value="P:cell adhesion"/>
    <property type="evidence" value="ECO:0007669"/>
    <property type="project" value="InterPro"/>
</dbReference>
<dbReference type="AlphaFoldDB" id="A0A212IHX5"/>
<dbReference type="EMBL" id="FLUB01000020">
    <property type="protein sequence ID" value="SBV67678.1"/>
    <property type="molecule type" value="Genomic_DNA"/>
</dbReference>
<organism evidence="1">
    <name type="scientific">uncultured Citrobacter sp</name>
    <dbReference type="NCBI Taxonomy" id="200446"/>
    <lineage>
        <taxon>Bacteria</taxon>
        <taxon>Pseudomonadati</taxon>
        <taxon>Pseudomonadota</taxon>
        <taxon>Gammaproteobacteria</taxon>
        <taxon>Enterobacterales</taxon>
        <taxon>Enterobacteriaceae</taxon>
        <taxon>Citrobacter</taxon>
        <taxon>environmental samples</taxon>
    </lineage>
</organism>
<accession>A0A212IHX5</accession>
<dbReference type="Gene3D" id="2.60.40.1090">
    <property type="entry name" value="Fimbrial-type adhesion domain"/>
    <property type="match status" value="1"/>
</dbReference>
<sequence>MDKRQVNMSTMISRSISFVALLLSGIYSYQVQAKECYFDKINTSTVSAGTLVVNNYNPSSTTPVLLGTLSAGEYGHITCNTGNDGSDFYGRSTATSGTQYDSYTSTSGSTKYSYNRVFFPTSIPGIYYNIYIANSINATYTAYIPSNTSWTREIDNAAEGGFPVGLYIEVWQRGVVSSIGNGEAHPVINGEVGRFKAGNEDVSSQQVVATVNASSFTVKFATPTCNLSVSPTTIDFGDVGNDKPRKTFTLKNSNCVNASGVTLKLTSTKAAYDNSGLSILANTTTGTSAAGGRGVAVSYEGSSRQYLSANDTNSSVSIDFGSIVTAKDITMAGLLTCTSASNNSTCDDYTPGAFTAAGTISATYK</sequence>